<dbReference type="AlphaFoldDB" id="A0A1I4JKH4"/>
<dbReference type="InterPro" id="IPR010982">
    <property type="entry name" value="Lambda_DNA-bd_dom_sf"/>
</dbReference>
<evidence type="ECO:0000313" key="4">
    <source>
        <dbReference type="Proteomes" id="UP000199006"/>
    </source>
</evidence>
<evidence type="ECO:0000259" key="2">
    <source>
        <dbReference type="PROSITE" id="PS50943"/>
    </source>
</evidence>
<dbReference type="Pfam" id="PF01381">
    <property type="entry name" value="HTH_3"/>
    <property type="match status" value="1"/>
</dbReference>
<dbReference type="RefSeq" id="WP_089861830.1">
    <property type="nucleotide sequence ID" value="NZ_FOTI01000023.1"/>
</dbReference>
<keyword evidence="4" id="KW-1185">Reference proteome</keyword>
<dbReference type="InterPro" id="IPR001387">
    <property type="entry name" value="Cro/C1-type_HTH"/>
</dbReference>
<dbReference type="SMART" id="SM00530">
    <property type="entry name" value="HTH_XRE"/>
    <property type="match status" value="1"/>
</dbReference>
<name>A0A1I4JKH4_9FIRM</name>
<evidence type="ECO:0000256" key="1">
    <source>
        <dbReference type="ARBA" id="ARBA00023125"/>
    </source>
</evidence>
<gene>
    <name evidence="3" type="ORF">SAMN02983006_01740</name>
</gene>
<dbReference type="GO" id="GO:0003677">
    <property type="term" value="F:DNA binding"/>
    <property type="evidence" value="ECO:0007669"/>
    <property type="project" value="UniProtKB-KW"/>
</dbReference>
<dbReference type="PANTHER" id="PTHR46558">
    <property type="entry name" value="TRACRIPTIONAL REGULATORY PROTEIN-RELATED-RELATED"/>
    <property type="match status" value="1"/>
</dbReference>
<keyword evidence="1 3" id="KW-0238">DNA-binding</keyword>
<sequence>MSFGERLRLLRKEKGVTQKKLGKVMGITDQAISHYEKGKRFPDTKMIRKLADYFNVSTDYLLGNSYEKITVEGLKEELAADPEFKNFMDKISERDDLQELFKETKDLTPDEVKQLIRVIKALHTR</sequence>
<dbReference type="PANTHER" id="PTHR46558:SF11">
    <property type="entry name" value="HTH-TYPE TRANSCRIPTIONAL REGULATOR XRE"/>
    <property type="match status" value="1"/>
</dbReference>
<reference evidence="3 4" key="1">
    <citation type="submission" date="2016-10" db="EMBL/GenBank/DDBJ databases">
        <authorList>
            <person name="de Groot N.N."/>
        </authorList>
    </citation>
    <scope>NUCLEOTIDE SEQUENCE [LARGE SCALE GENOMIC DNA]</scope>
    <source>
        <strain evidence="3 4">ATCC 51327</strain>
    </source>
</reference>
<dbReference type="EMBL" id="FOTI01000023">
    <property type="protein sequence ID" value="SFL67062.1"/>
    <property type="molecule type" value="Genomic_DNA"/>
</dbReference>
<protein>
    <submittedName>
        <fullName evidence="3">DNA-binding transcriptional regulator, XRE-family HTH domain</fullName>
    </submittedName>
</protein>
<dbReference type="PROSITE" id="PS50943">
    <property type="entry name" value="HTH_CROC1"/>
    <property type="match status" value="1"/>
</dbReference>
<dbReference type="Proteomes" id="UP000199006">
    <property type="component" value="Unassembled WGS sequence"/>
</dbReference>
<dbReference type="SUPFAM" id="SSF47413">
    <property type="entry name" value="lambda repressor-like DNA-binding domains"/>
    <property type="match status" value="1"/>
</dbReference>
<accession>A0A1I4JKH4</accession>
<dbReference type="CDD" id="cd00093">
    <property type="entry name" value="HTH_XRE"/>
    <property type="match status" value="1"/>
</dbReference>
<organism evidence="3 4">
    <name type="scientific">Halanaerobium salsuginis</name>
    <dbReference type="NCBI Taxonomy" id="29563"/>
    <lineage>
        <taxon>Bacteria</taxon>
        <taxon>Bacillati</taxon>
        <taxon>Bacillota</taxon>
        <taxon>Clostridia</taxon>
        <taxon>Halanaerobiales</taxon>
        <taxon>Halanaerobiaceae</taxon>
        <taxon>Halanaerobium</taxon>
    </lineage>
</organism>
<dbReference type="OrthoDB" id="1862033at2"/>
<feature type="domain" description="HTH cro/C1-type" evidence="2">
    <location>
        <begin position="7"/>
        <end position="61"/>
    </location>
</feature>
<dbReference type="STRING" id="29563.SAMN02983006_01740"/>
<proteinExistence type="predicted"/>
<evidence type="ECO:0000313" key="3">
    <source>
        <dbReference type="EMBL" id="SFL67062.1"/>
    </source>
</evidence>
<dbReference type="Gene3D" id="1.10.260.40">
    <property type="entry name" value="lambda repressor-like DNA-binding domains"/>
    <property type="match status" value="1"/>
</dbReference>